<dbReference type="InterPro" id="IPR026956">
    <property type="entry name" value="D-ser_dehydrat-like_dom"/>
</dbReference>
<accession>A0ABV0GKD0</accession>
<gene>
    <name evidence="4" type="ORF">ABDJ40_21690</name>
</gene>
<evidence type="ECO:0000313" key="5">
    <source>
        <dbReference type="Proteomes" id="UP001462640"/>
    </source>
</evidence>
<dbReference type="InterPro" id="IPR001608">
    <property type="entry name" value="Ala_racemase_N"/>
</dbReference>
<dbReference type="InterPro" id="IPR051466">
    <property type="entry name" value="D-amino_acid_metab_enzyme"/>
</dbReference>
<dbReference type="SUPFAM" id="SSF51419">
    <property type="entry name" value="PLP-binding barrel"/>
    <property type="match status" value="1"/>
</dbReference>
<dbReference type="Pfam" id="PF01168">
    <property type="entry name" value="Ala_racemase_N"/>
    <property type="match status" value="1"/>
</dbReference>
<proteinExistence type="inferred from homology"/>
<evidence type="ECO:0000259" key="3">
    <source>
        <dbReference type="SMART" id="SM01119"/>
    </source>
</evidence>
<keyword evidence="2" id="KW-0456">Lyase</keyword>
<evidence type="ECO:0000256" key="2">
    <source>
        <dbReference type="ARBA" id="ARBA00023239"/>
    </source>
</evidence>
<feature type="domain" description="D-serine dehydratase-like" evidence="3">
    <location>
        <begin position="276"/>
        <end position="369"/>
    </location>
</feature>
<sequence length="386" mass="41039">MKPSDLLSSLLPPAARPGDLLSAVDSPALLLDLDAFERNVRQMQAAADSAGLALRPHAKAHKCVAIAQAQMRAGAVGICCQKVSEAIPFVAAGIPDILVSNELIGEAKARLLAALAGHARMSVCVDHEQQVEQLAQACEQAGSRLELLVEINIGQDRCGVADAPAVLRLVEVIAQYAGQLRFKGLQAYQGGLQHVRGAEVRREAVLRATERARLVVRDLLDEGIACETVTGGGTGSAAFDLGLGLYTELQPGSYVFMDADYGRNETADDGLRFEHSLLLASRVMSEGTGDRAVLDAGLKSLSAESGMPWVWEAGSPSERWDYVSANDEHGILQCRTPGGAKPRLGEQVLLVPGHCDPTLNLHDAIVAHRAGRVEAVWAIEARGLSR</sequence>
<dbReference type="InterPro" id="IPR029066">
    <property type="entry name" value="PLP-binding_barrel"/>
</dbReference>
<dbReference type="PANTHER" id="PTHR28004">
    <property type="entry name" value="ZGC:162816-RELATED"/>
    <property type="match status" value="1"/>
</dbReference>
<organism evidence="4 5">
    <name type="scientific">Roseateles flavus</name>
    <dbReference type="NCBI Taxonomy" id="3149041"/>
    <lineage>
        <taxon>Bacteria</taxon>
        <taxon>Pseudomonadati</taxon>
        <taxon>Pseudomonadota</taxon>
        <taxon>Betaproteobacteria</taxon>
        <taxon>Burkholderiales</taxon>
        <taxon>Sphaerotilaceae</taxon>
        <taxon>Roseateles</taxon>
    </lineage>
</organism>
<keyword evidence="5" id="KW-1185">Reference proteome</keyword>
<dbReference type="PANTHER" id="PTHR28004:SF2">
    <property type="entry name" value="D-SERINE DEHYDRATASE"/>
    <property type="match status" value="1"/>
</dbReference>
<reference evidence="4 5" key="1">
    <citation type="submission" date="2024-05" db="EMBL/GenBank/DDBJ databases">
        <title>Roseateles sp. 2.12 16S ribosomal RNA gene Genome sequencing and assembly.</title>
        <authorList>
            <person name="Woo H."/>
        </authorList>
    </citation>
    <scope>NUCLEOTIDE SEQUENCE [LARGE SCALE GENOMIC DNA]</scope>
    <source>
        <strain evidence="4 5">2.12</strain>
    </source>
</reference>
<evidence type="ECO:0000313" key="4">
    <source>
        <dbReference type="EMBL" id="MEO3715392.1"/>
    </source>
</evidence>
<dbReference type="Proteomes" id="UP001462640">
    <property type="component" value="Unassembled WGS sequence"/>
</dbReference>
<evidence type="ECO:0000256" key="1">
    <source>
        <dbReference type="ARBA" id="ARBA00005323"/>
    </source>
</evidence>
<dbReference type="Gene3D" id="2.40.37.20">
    <property type="entry name" value="D-serine dehydratase-like domain"/>
    <property type="match status" value="1"/>
</dbReference>
<comment type="caution">
    <text evidence="4">The sequence shown here is derived from an EMBL/GenBank/DDBJ whole genome shotgun (WGS) entry which is preliminary data.</text>
</comment>
<dbReference type="EMBL" id="JBDPZC010000013">
    <property type="protein sequence ID" value="MEO3715392.1"/>
    <property type="molecule type" value="Genomic_DNA"/>
</dbReference>
<dbReference type="Pfam" id="PF14031">
    <property type="entry name" value="D-ser_dehydrat"/>
    <property type="match status" value="1"/>
</dbReference>
<protein>
    <submittedName>
        <fullName evidence="4">DSD1 family PLP-dependent enzyme</fullName>
    </submittedName>
</protein>
<name>A0ABV0GKD0_9BURK</name>
<dbReference type="SMART" id="SM01119">
    <property type="entry name" value="D-ser_dehydrat"/>
    <property type="match status" value="1"/>
</dbReference>
<dbReference type="InterPro" id="IPR042208">
    <property type="entry name" value="D-ser_dehydrat-like_sf"/>
</dbReference>
<dbReference type="RefSeq" id="WP_347612805.1">
    <property type="nucleotide sequence ID" value="NZ_JBDPZC010000013.1"/>
</dbReference>
<dbReference type="Gene3D" id="3.20.20.10">
    <property type="entry name" value="Alanine racemase"/>
    <property type="match status" value="1"/>
</dbReference>
<dbReference type="CDD" id="cd06819">
    <property type="entry name" value="PLPDE_III_LS_D-TA"/>
    <property type="match status" value="1"/>
</dbReference>
<comment type="similarity">
    <text evidence="1">Belongs to the DSD1 family.</text>
</comment>